<dbReference type="GO" id="GO:0055052">
    <property type="term" value="C:ATP-binding cassette (ABC) transporter complex, substrate-binding subunit-containing"/>
    <property type="evidence" value="ECO:0007669"/>
    <property type="project" value="TreeGrafter"/>
</dbReference>
<feature type="chain" id="PRO_5040897357" evidence="4">
    <location>
        <begin position="23"/>
        <end position="431"/>
    </location>
</feature>
<gene>
    <name evidence="5" type="ORF">NB037_14130</name>
</gene>
<evidence type="ECO:0000313" key="5">
    <source>
        <dbReference type="EMBL" id="MCM6763558.1"/>
    </source>
</evidence>
<evidence type="ECO:0000256" key="4">
    <source>
        <dbReference type="SAM" id="SignalP"/>
    </source>
</evidence>
<keyword evidence="2" id="KW-0813">Transport</keyword>
<dbReference type="Gene3D" id="3.40.190.10">
    <property type="entry name" value="Periplasmic binding protein-like II"/>
    <property type="match status" value="1"/>
</dbReference>
<keyword evidence="6" id="KW-1185">Reference proteome</keyword>
<dbReference type="InterPro" id="IPR006059">
    <property type="entry name" value="SBP"/>
</dbReference>
<comment type="similarity">
    <text evidence="1">Belongs to the bacterial solute-binding protein 1 family.</text>
</comment>
<keyword evidence="3 4" id="KW-0732">Signal</keyword>
<sequence length="431" mass="45450">MKKSPLRLATASVALVTLVAGLGGCATRSSGGDGANGEITLWTHNAGNDAELDAIQSIVDDYNASQDATTVKVQAFPQDSYNDSVVAAAASGKLPCIVDIDGPNVPNWAWAEYLAPLELEGVELDTFLPSVKGVWNDETYSIGYYDVALTMLSRTSVLEANGIRVPTVDAPWTKDEFDSALATLKATGQWDHPLDLGTAGTGEWLPYAYSPFLQSAGGDLIDRTDYQSADGVLNGPEAVAWADWFQSLVEEGYIAKKSGEDATLDFQAGKSAITYSGSWAYASSREVFGDDLVALPSVDLGTGPKIGGGSWQWGVTTGCSDPDAAMDYLAFSLQPENVAAVAEATGTIPASTEAAQLVEGYEDGGELADLREYSQRFAVLRPETPAYPFIATEFGSAVSDILDGADPQSTLDAAVKAIDQNIASNDGYTQK</sequence>
<dbReference type="AlphaFoldDB" id="A0A9X2IUI7"/>
<organism evidence="5 6">
    <name type="scientific">Rathayibacter rubneri</name>
    <dbReference type="NCBI Taxonomy" id="2950106"/>
    <lineage>
        <taxon>Bacteria</taxon>
        <taxon>Bacillati</taxon>
        <taxon>Actinomycetota</taxon>
        <taxon>Actinomycetes</taxon>
        <taxon>Micrococcales</taxon>
        <taxon>Microbacteriaceae</taxon>
        <taxon>Rathayibacter</taxon>
    </lineage>
</organism>
<dbReference type="PANTHER" id="PTHR30061:SF50">
    <property type="entry name" value="MALTOSE_MALTODEXTRIN-BINDING PERIPLASMIC PROTEIN"/>
    <property type="match status" value="1"/>
</dbReference>
<dbReference type="PANTHER" id="PTHR30061">
    <property type="entry name" value="MALTOSE-BINDING PERIPLASMIC PROTEIN"/>
    <property type="match status" value="1"/>
</dbReference>
<dbReference type="Pfam" id="PF13416">
    <property type="entry name" value="SBP_bac_8"/>
    <property type="match status" value="1"/>
</dbReference>
<feature type="signal peptide" evidence="4">
    <location>
        <begin position="1"/>
        <end position="22"/>
    </location>
</feature>
<dbReference type="SUPFAM" id="SSF53850">
    <property type="entry name" value="Periplasmic binding protein-like II"/>
    <property type="match status" value="1"/>
</dbReference>
<dbReference type="GO" id="GO:0015768">
    <property type="term" value="P:maltose transport"/>
    <property type="evidence" value="ECO:0007669"/>
    <property type="project" value="TreeGrafter"/>
</dbReference>
<name>A0A9X2IUI7_9MICO</name>
<protein>
    <submittedName>
        <fullName evidence="5">Extracellular solute-binding protein</fullName>
    </submittedName>
</protein>
<dbReference type="GO" id="GO:0042956">
    <property type="term" value="P:maltodextrin transmembrane transport"/>
    <property type="evidence" value="ECO:0007669"/>
    <property type="project" value="TreeGrafter"/>
</dbReference>
<evidence type="ECO:0000256" key="3">
    <source>
        <dbReference type="ARBA" id="ARBA00022729"/>
    </source>
</evidence>
<comment type="caution">
    <text evidence="5">The sequence shown here is derived from an EMBL/GenBank/DDBJ whole genome shotgun (WGS) entry which is preliminary data.</text>
</comment>
<dbReference type="Proteomes" id="UP001155240">
    <property type="component" value="Unassembled WGS sequence"/>
</dbReference>
<dbReference type="GO" id="GO:1901982">
    <property type="term" value="F:maltose binding"/>
    <property type="evidence" value="ECO:0007669"/>
    <property type="project" value="TreeGrafter"/>
</dbReference>
<reference evidence="5" key="1">
    <citation type="submission" date="2022-06" db="EMBL/GenBank/DDBJ databases">
        <title>Whole genome shotgun sequencing (WGS) of Rathayibacter sp. ZW T2_19, isolated from stored onions (Allium cepa).</title>
        <authorList>
            <person name="Stoll D.A."/>
            <person name="Huch M."/>
        </authorList>
    </citation>
    <scope>NUCLEOTIDE SEQUENCE</scope>
    <source>
        <strain evidence="5">ZW T2_19</strain>
    </source>
</reference>
<dbReference type="PROSITE" id="PS51257">
    <property type="entry name" value="PROKAR_LIPOPROTEIN"/>
    <property type="match status" value="1"/>
</dbReference>
<accession>A0A9X2IUI7</accession>
<evidence type="ECO:0000256" key="2">
    <source>
        <dbReference type="ARBA" id="ARBA00022448"/>
    </source>
</evidence>
<dbReference type="EMBL" id="JAMRYM010000070">
    <property type="protein sequence ID" value="MCM6763558.1"/>
    <property type="molecule type" value="Genomic_DNA"/>
</dbReference>
<dbReference type="RefSeq" id="WP_251946736.1">
    <property type="nucleotide sequence ID" value="NZ_JAMRYM010000070.1"/>
</dbReference>
<proteinExistence type="inferred from homology"/>
<evidence type="ECO:0000256" key="1">
    <source>
        <dbReference type="ARBA" id="ARBA00008520"/>
    </source>
</evidence>
<evidence type="ECO:0000313" key="6">
    <source>
        <dbReference type="Proteomes" id="UP001155240"/>
    </source>
</evidence>